<dbReference type="AlphaFoldDB" id="A0A5J4UP13"/>
<feature type="domain" description="Tyr recombinase" evidence="2">
    <location>
        <begin position="249"/>
        <end position="447"/>
    </location>
</feature>
<organism evidence="3 4">
    <name type="scientific">Streblomastix strix</name>
    <dbReference type="NCBI Taxonomy" id="222440"/>
    <lineage>
        <taxon>Eukaryota</taxon>
        <taxon>Metamonada</taxon>
        <taxon>Preaxostyla</taxon>
        <taxon>Oxymonadida</taxon>
        <taxon>Streblomastigidae</taxon>
        <taxon>Streblomastix</taxon>
    </lineage>
</organism>
<feature type="non-terminal residue" evidence="3">
    <location>
        <position position="1"/>
    </location>
</feature>
<dbReference type="InterPro" id="IPR013762">
    <property type="entry name" value="Integrase-like_cat_sf"/>
</dbReference>
<comment type="caution">
    <text evidence="3">The sequence shown here is derived from an EMBL/GenBank/DDBJ whole genome shotgun (WGS) entry which is preliminary data.</text>
</comment>
<name>A0A5J4UP13_9EUKA</name>
<proteinExistence type="predicted"/>
<dbReference type="InterPro" id="IPR011010">
    <property type="entry name" value="DNA_brk_join_enz"/>
</dbReference>
<dbReference type="GO" id="GO:0006310">
    <property type="term" value="P:DNA recombination"/>
    <property type="evidence" value="ECO:0007669"/>
    <property type="project" value="UniProtKB-KW"/>
</dbReference>
<dbReference type="PROSITE" id="PS51898">
    <property type="entry name" value="TYR_RECOMBINASE"/>
    <property type="match status" value="1"/>
</dbReference>
<dbReference type="Gene3D" id="1.10.443.10">
    <property type="entry name" value="Intergrase catalytic core"/>
    <property type="match status" value="1"/>
</dbReference>
<dbReference type="EMBL" id="SNRW01013813">
    <property type="protein sequence ID" value="KAA6372188.1"/>
    <property type="molecule type" value="Genomic_DNA"/>
</dbReference>
<protein>
    <recommendedName>
        <fullName evidence="2">Tyr recombinase domain-containing protein</fullName>
    </recommendedName>
</protein>
<evidence type="ECO:0000256" key="1">
    <source>
        <dbReference type="ARBA" id="ARBA00023172"/>
    </source>
</evidence>
<dbReference type="Proteomes" id="UP000324800">
    <property type="component" value="Unassembled WGS sequence"/>
</dbReference>
<dbReference type="InterPro" id="IPR002104">
    <property type="entry name" value="Integrase_catalytic"/>
</dbReference>
<gene>
    <name evidence="3" type="ORF">EZS28_032285</name>
</gene>
<sequence>LSRLAWRGDYMIKPEILQQTMEQLQFFPQLDTFATRTMRQCNRYCSIQNYRRAEGKRGAFSINWTNEDLLLHPPIELIPRVLKKMKLEPSMALFLLPIRAEEGQVTGKTSTQITSRRPISCTNDKYSIGEQLFRDLAAAAGLAPTTIQQMIDNSNWETWRKRRAGLTIMVRYLKLNEIDSMALLGERPDIHVVNAMAWLNDLGGQTRKSNLIALKAHTSVVLGQFSKMPNISDSPLIKQFTRCLNLNIDSKARYNVIWDIQKLFDHISNSTFSSPEEIQMKAMALLVSFSAARMTELSRMTMKDLDCSQKNRLIISTIIKKGNKIRNETITLNRLKNQLYPVKALQSWIQSREKINIQEESLFWDFKKHTIPSSLYCSQTLTTIIRQFGIQSPYNGPSIRHATMTKLRASGASVLEVNAFSRHILTSTVVDAFYYRPVQRDFGSLLIKSVRMSAFSDLTHISRFCIPINNGGLIKAGLFSNPIFFLCSGKDYYYGIGHYPGTL</sequence>
<evidence type="ECO:0000313" key="4">
    <source>
        <dbReference type="Proteomes" id="UP000324800"/>
    </source>
</evidence>
<accession>A0A5J4UP13</accession>
<dbReference type="GO" id="GO:0003677">
    <property type="term" value="F:DNA binding"/>
    <property type="evidence" value="ECO:0007669"/>
    <property type="project" value="InterPro"/>
</dbReference>
<dbReference type="GO" id="GO:0015074">
    <property type="term" value="P:DNA integration"/>
    <property type="evidence" value="ECO:0007669"/>
    <property type="project" value="InterPro"/>
</dbReference>
<reference evidence="3 4" key="1">
    <citation type="submission" date="2019-03" db="EMBL/GenBank/DDBJ databases">
        <title>Single cell metagenomics reveals metabolic interactions within the superorganism composed of flagellate Streblomastix strix and complex community of Bacteroidetes bacteria on its surface.</title>
        <authorList>
            <person name="Treitli S.C."/>
            <person name="Kolisko M."/>
            <person name="Husnik F."/>
            <person name="Keeling P."/>
            <person name="Hampl V."/>
        </authorList>
    </citation>
    <scope>NUCLEOTIDE SEQUENCE [LARGE SCALE GENOMIC DNA]</scope>
    <source>
        <strain evidence="3">ST1C</strain>
    </source>
</reference>
<evidence type="ECO:0000313" key="3">
    <source>
        <dbReference type="EMBL" id="KAA6372188.1"/>
    </source>
</evidence>
<evidence type="ECO:0000259" key="2">
    <source>
        <dbReference type="PROSITE" id="PS51898"/>
    </source>
</evidence>
<dbReference type="SUPFAM" id="SSF56349">
    <property type="entry name" value="DNA breaking-rejoining enzymes"/>
    <property type="match status" value="1"/>
</dbReference>
<keyword evidence="1" id="KW-0233">DNA recombination</keyword>
<dbReference type="Pfam" id="PF00589">
    <property type="entry name" value="Phage_integrase"/>
    <property type="match status" value="1"/>
</dbReference>